<proteinExistence type="inferred from homology"/>
<dbReference type="PANTHER" id="PTHR10938:SF0">
    <property type="entry name" value="TRANSLATION INITIATION FACTOR IF-3, MITOCHONDRIAL"/>
    <property type="match status" value="1"/>
</dbReference>
<dbReference type="HAMAP" id="MF_00080">
    <property type="entry name" value="IF_3"/>
    <property type="match status" value="1"/>
</dbReference>
<dbReference type="PANTHER" id="PTHR10938">
    <property type="entry name" value="TRANSLATION INITIATION FACTOR IF-3"/>
    <property type="match status" value="1"/>
</dbReference>
<name>L0KAE4_HALHC</name>
<dbReference type="SUPFAM" id="SSF54364">
    <property type="entry name" value="Translation initiation factor IF3, N-terminal domain"/>
    <property type="match status" value="1"/>
</dbReference>
<evidence type="ECO:0000313" key="10">
    <source>
        <dbReference type="Proteomes" id="UP000010880"/>
    </source>
</evidence>
<keyword evidence="2 4" id="KW-0396">Initiation factor</keyword>
<dbReference type="InterPro" id="IPR019813">
    <property type="entry name" value="Translation_initiation_fac3_CS"/>
</dbReference>
<dbReference type="Pfam" id="PF00707">
    <property type="entry name" value="IF3_C"/>
    <property type="match status" value="1"/>
</dbReference>
<dbReference type="GO" id="GO:0003743">
    <property type="term" value="F:translation initiation factor activity"/>
    <property type="evidence" value="ECO:0007669"/>
    <property type="project" value="UniProtKB-UniRule"/>
</dbReference>
<dbReference type="eggNOG" id="COG0290">
    <property type="taxonomic scope" value="Bacteria"/>
</dbReference>
<dbReference type="STRING" id="748449.Halha_2095"/>
<dbReference type="FunFam" id="3.10.20.80:FF:000001">
    <property type="entry name" value="Translation initiation factor IF-3"/>
    <property type="match status" value="1"/>
</dbReference>
<evidence type="ECO:0000259" key="7">
    <source>
        <dbReference type="Pfam" id="PF00707"/>
    </source>
</evidence>
<reference evidence="10" key="1">
    <citation type="submission" date="2012-02" db="EMBL/GenBank/DDBJ databases">
        <title>The complete genome of Halobacteroides halobius DSM 5150.</title>
        <authorList>
            <person name="Lucas S."/>
            <person name="Copeland A."/>
            <person name="Lapidus A."/>
            <person name="Glavina del Rio T."/>
            <person name="Dalin E."/>
            <person name="Tice H."/>
            <person name="Bruce D."/>
            <person name="Goodwin L."/>
            <person name="Pitluck S."/>
            <person name="Peters L."/>
            <person name="Mikhailova N."/>
            <person name="Gu W."/>
            <person name="Kyrpides N."/>
            <person name="Mavromatis K."/>
            <person name="Ivanova N."/>
            <person name="Brettin T."/>
            <person name="Detter J.C."/>
            <person name="Han C."/>
            <person name="Larimer F."/>
            <person name="Land M."/>
            <person name="Hauser L."/>
            <person name="Markowitz V."/>
            <person name="Cheng J.-F."/>
            <person name="Hugenholtz P."/>
            <person name="Woyke T."/>
            <person name="Wu D."/>
            <person name="Tindall B."/>
            <person name="Pomrenke H."/>
            <person name="Brambilla E."/>
            <person name="Klenk H.-P."/>
            <person name="Eisen J.A."/>
        </authorList>
    </citation>
    <scope>NUCLEOTIDE SEQUENCE [LARGE SCALE GENOMIC DNA]</scope>
    <source>
        <strain evidence="10">ATCC 35273 / DSM 5150 / MD-1</strain>
    </source>
</reference>
<organism evidence="9 10">
    <name type="scientific">Halobacteroides halobius (strain ATCC 35273 / DSM 5150 / MD-1)</name>
    <dbReference type="NCBI Taxonomy" id="748449"/>
    <lineage>
        <taxon>Bacteria</taxon>
        <taxon>Bacillati</taxon>
        <taxon>Bacillota</taxon>
        <taxon>Clostridia</taxon>
        <taxon>Halanaerobiales</taxon>
        <taxon>Halobacteroidaceae</taxon>
        <taxon>Halobacteroides</taxon>
    </lineage>
</organism>
<dbReference type="EMBL" id="CP003359">
    <property type="protein sequence ID" value="AGB41981.1"/>
    <property type="molecule type" value="Genomic_DNA"/>
</dbReference>
<evidence type="ECO:0000259" key="8">
    <source>
        <dbReference type="Pfam" id="PF05198"/>
    </source>
</evidence>
<evidence type="ECO:0000313" key="9">
    <source>
        <dbReference type="EMBL" id="AGB41981.1"/>
    </source>
</evidence>
<feature type="domain" description="Translation initiation factor 3 N-terminal" evidence="8">
    <location>
        <begin position="17"/>
        <end position="86"/>
    </location>
</feature>
<dbReference type="NCBIfam" id="TIGR00168">
    <property type="entry name" value="infC"/>
    <property type="match status" value="1"/>
</dbReference>
<dbReference type="GO" id="GO:0016020">
    <property type="term" value="C:membrane"/>
    <property type="evidence" value="ECO:0007669"/>
    <property type="project" value="TreeGrafter"/>
</dbReference>
<dbReference type="HOGENOM" id="CLU_054919_3_2_9"/>
<dbReference type="Gene3D" id="3.30.110.10">
    <property type="entry name" value="Translation initiation factor 3 (IF-3), C-terminal domain"/>
    <property type="match status" value="1"/>
</dbReference>
<keyword evidence="4" id="KW-0963">Cytoplasm</keyword>
<evidence type="ECO:0000256" key="4">
    <source>
        <dbReference type="HAMAP-Rule" id="MF_00080"/>
    </source>
</evidence>
<dbReference type="PATRIC" id="fig|748449.3.peg.2011"/>
<dbReference type="InterPro" id="IPR019814">
    <property type="entry name" value="Translation_initiation_fac_3_N"/>
</dbReference>
<keyword evidence="3 4" id="KW-0648">Protein biosynthesis</keyword>
<protein>
    <recommendedName>
        <fullName evidence="4 5">Translation initiation factor IF-3</fullName>
    </recommendedName>
</protein>
<evidence type="ECO:0000256" key="6">
    <source>
        <dbReference type="RuleBase" id="RU000646"/>
    </source>
</evidence>
<feature type="domain" description="Translation initiation factor 3 C-terminal" evidence="7">
    <location>
        <begin position="94"/>
        <end position="178"/>
    </location>
</feature>
<dbReference type="RefSeq" id="WP_015327695.1">
    <property type="nucleotide sequence ID" value="NC_019978.1"/>
</dbReference>
<dbReference type="InterPro" id="IPR019815">
    <property type="entry name" value="Translation_initiation_fac_3_C"/>
</dbReference>
<evidence type="ECO:0000256" key="3">
    <source>
        <dbReference type="ARBA" id="ARBA00022917"/>
    </source>
</evidence>
<evidence type="ECO:0000256" key="5">
    <source>
        <dbReference type="NCBIfam" id="TIGR00168"/>
    </source>
</evidence>
<comment type="similarity">
    <text evidence="1 4 6">Belongs to the IF-3 family.</text>
</comment>
<evidence type="ECO:0000256" key="1">
    <source>
        <dbReference type="ARBA" id="ARBA00005439"/>
    </source>
</evidence>
<dbReference type="InterPro" id="IPR001288">
    <property type="entry name" value="Translation_initiation_fac_3"/>
</dbReference>
<accession>L0KAE4</accession>
<dbReference type="SUPFAM" id="SSF55200">
    <property type="entry name" value="Translation initiation factor IF3, C-terminal domain"/>
    <property type="match status" value="1"/>
</dbReference>
<dbReference type="AlphaFoldDB" id="L0KAE4"/>
<dbReference type="GO" id="GO:0032790">
    <property type="term" value="P:ribosome disassembly"/>
    <property type="evidence" value="ECO:0007669"/>
    <property type="project" value="TreeGrafter"/>
</dbReference>
<dbReference type="GO" id="GO:0043022">
    <property type="term" value="F:ribosome binding"/>
    <property type="evidence" value="ECO:0007669"/>
    <property type="project" value="UniProtKB-ARBA"/>
</dbReference>
<dbReference type="Gene3D" id="3.10.20.80">
    <property type="entry name" value="Translation initiation factor 3 (IF-3), N-terminal domain"/>
    <property type="match status" value="1"/>
</dbReference>
<sequence length="182" mass="20770">MFFYLGGACKISTDLRVNEKIRAREVRVVDNDGEQIGIMSLKKGLSLAEEKGLDLAEVAPQAKPPVCKIMDYGKYKYEQAKKAKEAKKNQNVMKTKEVQLSANIEDHDFNVKVKMAKRFLNNKNKVKVSLRFRGREIVHKDLGYELMDRLAEQVSDIGKISKKPTMEGRNMLMFITPKSDKS</sequence>
<evidence type="ECO:0000256" key="2">
    <source>
        <dbReference type="ARBA" id="ARBA00022540"/>
    </source>
</evidence>
<keyword evidence="10" id="KW-1185">Reference proteome</keyword>
<dbReference type="FunFam" id="3.30.110.10:FF:000001">
    <property type="entry name" value="Translation initiation factor IF-3"/>
    <property type="match status" value="1"/>
</dbReference>
<dbReference type="PROSITE" id="PS00938">
    <property type="entry name" value="IF3"/>
    <property type="match status" value="1"/>
</dbReference>
<dbReference type="InterPro" id="IPR036788">
    <property type="entry name" value="T_IF-3_C_sf"/>
</dbReference>
<dbReference type="InterPro" id="IPR036787">
    <property type="entry name" value="T_IF-3_N_sf"/>
</dbReference>
<dbReference type="GO" id="GO:0005829">
    <property type="term" value="C:cytosol"/>
    <property type="evidence" value="ECO:0007669"/>
    <property type="project" value="TreeGrafter"/>
</dbReference>
<dbReference type="KEGG" id="hhl:Halha_2095"/>
<dbReference type="Pfam" id="PF05198">
    <property type="entry name" value="IF3_N"/>
    <property type="match status" value="1"/>
</dbReference>
<gene>
    <name evidence="4" type="primary">infC</name>
    <name evidence="9" type="ordered locus">Halha_2095</name>
</gene>
<comment type="subcellular location">
    <subcellularLocation>
        <location evidence="4 6">Cytoplasm</location>
    </subcellularLocation>
</comment>
<comment type="subunit">
    <text evidence="4 6">Monomer.</text>
</comment>
<comment type="function">
    <text evidence="4 6">IF-3 binds to the 30S ribosomal subunit and shifts the equilibrium between 70S ribosomes and their 50S and 30S subunits in favor of the free subunits, thus enhancing the availability of 30S subunits on which protein synthesis initiation begins.</text>
</comment>
<dbReference type="Proteomes" id="UP000010880">
    <property type="component" value="Chromosome"/>
</dbReference>